<keyword evidence="1 2" id="KW-0694">RNA-binding</keyword>
<dbReference type="GO" id="GO:0000398">
    <property type="term" value="P:mRNA splicing, via spliceosome"/>
    <property type="evidence" value="ECO:0007669"/>
    <property type="project" value="EnsemblFungi"/>
</dbReference>
<dbReference type="KEGG" id="ncs:NCAS_0I00990"/>
<dbReference type="GeneID" id="96905457"/>
<organism evidence="4 5">
    <name type="scientific">Naumovozyma castellii</name>
    <name type="common">Yeast</name>
    <name type="synonym">Saccharomyces castellii</name>
    <dbReference type="NCBI Taxonomy" id="27288"/>
    <lineage>
        <taxon>Eukaryota</taxon>
        <taxon>Fungi</taxon>
        <taxon>Dikarya</taxon>
        <taxon>Ascomycota</taxon>
        <taxon>Saccharomycotina</taxon>
        <taxon>Saccharomycetes</taxon>
        <taxon>Saccharomycetales</taxon>
        <taxon>Saccharomycetaceae</taxon>
        <taxon>Naumovozyma</taxon>
    </lineage>
</organism>
<evidence type="ECO:0000256" key="1">
    <source>
        <dbReference type="ARBA" id="ARBA00022884"/>
    </source>
</evidence>
<dbReference type="InterPro" id="IPR000504">
    <property type="entry name" value="RRM_dom"/>
</dbReference>
<dbReference type="AlphaFoldDB" id="G0VJT6"/>
<dbReference type="Proteomes" id="UP000001640">
    <property type="component" value="Chromosome 9"/>
</dbReference>
<dbReference type="GO" id="GO:0071004">
    <property type="term" value="C:U2-type prespliceosome"/>
    <property type="evidence" value="ECO:0007669"/>
    <property type="project" value="EnsemblFungi"/>
</dbReference>
<evidence type="ECO:0000313" key="4">
    <source>
        <dbReference type="EMBL" id="CCC71767.1"/>
    </source>
</evidence>
<sequence>MEQKPSKLDVRTLYLKNLPRRPKSKLNYTKLLLKSINPTNKYVLNPSLPLPDHLISPTSESDEILDEKNGILSISLSCKAKLSNQCFITFNDHSHAMEFMNEYNSKLKVNGNVVEIQWAKKESLLSLSLQNKIALEKALKNRKLQKELAHNESLRKNQKLKRYLRRLRHKLRAKGQDEEEISKIIAIARVEKYKTYSHIEKSVPKKLPTDKVINEKKKVTSTVENPPNKILLVQDLPEDATQESIGELFNGDGLLEVRYVEVRHLAFVEYDSISHASDVKNKLGSPYDWKGTTISIGFAK</sequence>
<evidence type="ECO:0000313" key="5">
    <source>
        <dbReference type="Proteomes" id="UP000001640"/>
    </source>
</evidence>
<dbReference type="RefSeq" id="XP_003678112.1">
    <property type="nucleotide sequence ID" value="XM_003678064.1"/>
</dbReference>
<gene>
    <name evidence="4" type="primary">NCAS0I00990</name>
    <name evidence="4" type="ordered locus">NCAS_0I00990</name>
</gene>
<dbReference type="FunCoup" id="G0VJT6">
    <property type="interactions" value="262"/>
</dbReference>
<reference key="2">
    <citation type="submission" date="2011-08" db="EMBL/GenBank/DDBJ databases">
        <title>Genome sequence of Naumovozyma castellii.</title>
        <authorList>
            <person name="Gordon J.L."/>
            <person name="Armisen D."/>
            <person name="Proux-Wera E."/>
            <person name="OhEigeartaigh S.S."/>
            <person name="Byrne K.P."/>
            <person name="Wolfe K.H."/>
        </authorList>
    </citation>
    <scope>NUCLEOTIDE SEQUENCE</scope>
    <source>
        <strain>Type strain:CBS 4309</strain>
    </source>
</reference>
<dbReference type="Pfam" id="PF00076">
    <property type="entry name" value="RRM_1"/>
    <property type="match status" value="1"/>
</dbReference>
<proteinExistence type="predicted"/>
<dbReference type="SUPFAM" id="SSF54928">
    <property type="entry name" value="RNA-binding domain, RBD"/>
    <property type="match status" value="1"/>
</dbReference>
<evidence type="ECO:0000259" key="3">
    <source>
        <dbReference type="PROSITE" id="PS50102"/>
    </source>
</evidence>
<dbReference type="InParanoid" id="G0VJT6"/>
<dbReference type="GO" id="GO:0030619">
    <property type="term" value="F:U1 snRNA binding"/>
    <property type="evidence" value="ECO:0007669"/>
    <property type="project" value="EnsemblFungi"/>
</dbReference>
<reference evidence="4 5" key="1">
    <citation type="journal article" date="2011" name="Proc. Natl. Acad. Sci. U.S.A.">
        <title>Evolutionary erosion of yeast sex chromosomes by mating-type switching accidents.</title>
        <authorList>
            <person name="Gordon J.L."/>
            <person name="Armisen D."/>
            <person name="Proux-Wera E."/>
            <person name="Oheigeartaigh S.S."/>
            <person name="Byrne K.P."/>
            <person name="Wolfe K.H."/>
        </authorList>
    </citation>
    <scope>NUCLEOTIDE SEQUENCE [LARGE SCALE GENOMIC DNA]</scope>
    <source>
        <strain evidence="5">ATCC 76901 / BCRC 22586 / CBS 4309 / NBRC 1992 / NRRL Y-12630</strain>
    </source>
</reference>
<name>G0VJT6_NAUCA</name>
<dbReference type="PROSITE" id="PS50102">
    <property type="entry name" value="RRM"/>
    <property type="match status" value="1"/>
</dbReference>
<dbReference type="PANTHER" id="PTHR10501">
    <property type="entry name" value="U1 SMALL NUCLEAR RIBONUCLEOPROTEIN A/U2 SMALL NUCLEAR RIBONUCLEOPROTEIN B"/>
    <property type="match status" value="1"/>
</dbReference>
<protein>
    <recommendedName>
        <fullName evidence="3">RRM domain-containing protein</fullName>
    </recommendedName>
</protein>
<dbReference type="HOGENOM" id="CLU_057159_0_0_1"/>
<dbReference type="CDD" id="cd12247">
    <property type="entry name" value="RRM2_U1A_like"/>
    <property type="match status" value="1"/>
</dbReference>
<dbReference type="STRING" id="1064592.G0VJT6"/>
<dbReference type="OMA" id="DDICAKK"/>
<dbReference type="InterPro" id="IPR035979">
    <property type="entry name" value="RBD_domain_sf"/>
</dbReference>
<dbReference type="EMBL" id="HE576760">
    <property type="protein sequence ID" value="CCC71767.1"/>
    <property type="molecule type" value="Genomic_DNA"/>
</dbReference>
<dbReference type="InterPro" id="IPR012677">
    <property type="entry name" value="Nucleotide-bd_a/b_plait_sf"/>
</dbReference>
<dbReference type="OrthoDB" id="266020at2759"/>
<accession>G0VJT6</accession>
<dbReference type="SMART" id="SM00360">
    <property type="entry name" value="RRM"/>
    <property type="match status" value="2"/>
</dbReference>
<keyword evidence="5" id="KW-1185">Reference proteome</keyword>
<dbReference type="eggNOG" id="KOG0118">
    <property type="taxonomic scope" value="Eukaryota"/>
</dbReference>
<evidence type="ECO:0000256" key="2">
    <source>
        <dbReference type="PROSITE-ProRule" id="PRU00176"/>
    </source>
</evidence>
<dbReference type="Gene3D" id="3.30.70.330">
    <property type="match status" value="2"/>
</dbReference>
<dbReference type="GO" id="GO:0005685">
    <property type="term" value="C:U1 snRNP"/>
    <property type="evidence" value="ECO:0007669"/>
    <property type="project" value="EnsemblFungi"/>
</dbReference>
<feature type="domain" description="RRM" evidence="3">
    <location>
        <begin position="229"/>
        <end position="300"/>
    </location>
</feature>